<dbReference type="PRINTS" id="PR00313">
    <property type="entry name" value="CABNDNGRPT"/>
</dbReference>
<reference evidence="3 4" key="1">
    <citation type="submission" date="2022-10" db="EMBL/GenBank/DDBJ databases">
        <title>Janthinobacterium sp. hw3 Genome sequencing.</title>
        <authorList>
            <person name="Park S."/>
        </authorList>
    </citation>
    <scope>NUCLEOTIDE SEQUENCE [LARGE SCALE GENOMIC DNA]</scope>
    <source>
        <strain evidence="4">hw3</strain>
    </source>
</reference>
<dbReference type="EMBL" id="JAQQXR010000003">
    <property type="protein sequence ID" value="MDC8757866.1"/>
    <property type="molecule type" value="Genomic_DNA"/>
</dbReference>
<dbReference type="InterPro" id="IPR010566">
    <property type="entry name" value="Haemolys_ca-bd"/>
</dbReference>
<evidence type="ECO:0000256" key="1">
    <source>
        <dbReference type="ARBA" id="ARBA00022837"/>
    </source>
</evidence>
<gene>
    <name evidence="3" type="ORF">OIK44_09725</name>
</gene>
<accession>A0ABT5JZG0</accession>
<keyword evidence="4" id="KW-1185">Reference proteome</keyword>
<sequence>MLVPNTDGTGGTTKYARDIDAANGGYILRQTKTDGTGNIVNATSDRQAADGASLQPLTSTENGTDAFGNKISASNDYRPDGSIARTVLTVNGNISRQLNIQYTPNGGTTVTSLTDNIVITIGHGLIKYAGFDERGNMLLSPSFGATPTASDPTVMFGSDGKATVGINGMPLFIVPAGTAIAIGDGVLSMATKHGELSGNITLSHNNLAVRWTSADGKLSVNYAVDLGAGGDAIQWQQNGSNYQGGDLGSFIANTVTHATQALSASATQSSGAALSGAMAAPAEGVAAALGNAASERYLAARLALGAVSDRWAPVMLSGTIPAGMSLAGSQTAAIQQALANLAQQQWQLRQTQPSIFTVRVLEPHHPLVLDLSGAGVKLLAPWQSNATFDLDADGRREQVGWVGADNGILVFDKNGNGKIDSAAEWFGESFSVNGAPPPRQNGFAALATLAASGATSFSRQTAGSDPASGASYFDLVRIWVDANQDGNSDAGEFFTLAELGITSIDLQSRVDGRQLGGGEIALTAAYTRSNGTRGDVADVGLVAQGNTAPAQWMPGAAALQFANYASRGYAAQSRGQGQGILAALAANQVDVSGAIAALQTRMAKTRVLVTQGSPTPLIKVRDQTLITTYLGENHTRYTERGSTAGLTTLALLQESTAFAATTGAAATALVAGADAIVQAQTAAQVANASGTAGARSQADSSAASAAAAWGNVASAYLNAGATSAQLNARMESLRLELNTLVPLNNSYFSQLSGGYTYFSPGDASFAGEAFEGYAGAVQRLSNMKIALDNILGAMAQSAGYTQAYVGQANTTVTAGNGFNLLLAGAGAQSFALGNSVDHVLLNPATGSVTLQGFQTGTGGDQLQFLGLGNSVSVRNIAGGVQLLAADGQRAVNLMGVNADNFNLYANVTGVAAISFADFTQAGTRSIEGERLYDGQVHITHITASHYGDTLIGDTLASTLIGGAGNDTFVVAGKGYRIDGGGGEDGVSYSKSEGGVTADLRSGTDSLGSTLLQVEHLLGSAYRDRLVGDGRNNVLEGGRGYDALEGSAGNDTYVWRKGDGNDLVWDQDATANNLDVLRLANVGAQDVRYARSGNDLLVTVISTNETITVHNQYAGVGERIEQVEFADGSRKVMPVLNSAPTGAVSLLLDGSVLSASSALMQGNVLTAAHSLADADGLGAMQYQWYADDVAIAGATAGSYAPTKEHVGKHISVVLRYTDGFGTPESVRSISTAAVSKINNSPAGSVTIAGLAVEGQTLTASHNLSDADGLGAVAYQWYADGVAIAGAASASLTLAAAQANKRVTVRASYTDGLGILESRQSSPTAAVLHPNKPVSGTLSLLLGDAEVAAGSPLKQGDVLRVRSSLADADGMGTLTYQWYANEVAIAGANGDSLALTQALVGKNIRVKAAYTDGFGAAESAGSVLSAGVANVNDAPTGAVSIDGTPRYGQTLSAVHSLADADGLGAIRYQWYADGAAIAGAVNASLSLGQDQVDKAIHVTASYVDNFGAAESVSSRPTTAVTDPDRFVGTANADLITGSAGADRMEGLAGDDVYHVNHAGDVVTELADGGRDTVYTLVNYALGDNIEEVRIGAAGLTVTGNAVHNIFYVNASGNNVLDGGGGGNVVNYMNAKTGVTATLVSANQPRPPQPGGDLLSNFLTIIGSKFADVLTGNEAKNSIIGGAGNDVLQGGKGNDVLVGGPGDDTYIFARGDGADMLNENGKDDSHDIISFMAGVQRHQLWFRQVGMALEVSIIGTDDKIMVNGWYSEKWPIVEEFRTADGYTLPGYYVQSLVQAMANLAPPPSGQQHLPVDYHTALDPTITMLWQLNNQPTGSVQLLRTSQQTLTAVHTLNDQDGMGAVRYQWYADNLALDWPSTANYTLTPNQLTQKFSVKVSYLDSKGTTEAVSSIPTLPNDLRANYAFGPQSLQAAHWYADGDAPSGPAGLAGGGARAHVEQLVQAMAGFAPPSAAPAGWSGHPRAAEQILLAAAC</sequence>
<dbReference type="SUPFAM" id="SSF51120">
    <property type="entry name" value="beta-Roll"/>
    <property type="match status" value="3"/>
</dbReference>
<dbReference type="Pfam" id="PF00353">
    <property type="entry name" value="HemolysinCabind"/>
    <property type="match status" value="4"/>
</dbReference>
<dbReference type="InterPro" id="IPR011049">
    <property type="entry name" value="Serralysin-like_metalloprot_C"/>
</dbReference>
<name>A0ABT5JZG0_9BURK</name>
<proteinExistence type="predicted"/>
<evidence type="ECO:0000259" key="2">
    <source>
        <dbReference type="Pfam" id="PF06594"/>
    </source>
</evidence>
<feature type="domain" description="Haemolysin-type calcium binding-related" evidence="2">
    <location>
        <begin position="1094"/>
        <end position="1128"/>
    </location>
</feature>
<keyword evidence="1" id="KW-0106">Calcium</keyword>
<evidence type="ECO:0000313" key="3">
    <source>
        <dbReference type="EMBL" id="MDC8757866.1"/>
    </source>
</evidence>
<dbReference type="Gene3D" id="2.150.10.10">
    <property type="entry name" value="Serralysin-like metalloprotease, C-terminal"/>
    <property type="match status" value="2"/>
</dbReference>
<dbReference type="InterPro" id="IPR001343">
    <property type="entry name" value="Hemolysn_Ca-bd"/>
</dbReference>
<organism evidence="3 4">
    <name type="scientific">Janthinobacterium fluminis</name>
    <dbReference type="NCBI Taxonomy" id="2987524"/>
    <lineage>
        <taxon>Bacteria</taxon>
        <taxon>Pseudomonadati</taxon>
        <taxon>Pseudomonadota</taxon>
        <taxon>Betaproteobacteria</taxon>
        <taxon>Burkholderiales</taxon>
        <taxon>Oxalobacteraceae</taxon>
        <taxon>Janthinobacterium</taxon>
    </lineage>
</organism>
<dbReference type="PANTHER" id="PTHR39431:SF1">
    <property type="entry name" value="FRPA_C-RELATED PROTEIN"/>
    <property type="match status" value="1"/>
</dbReference>
<dbReference type="Pfam" id="PF06594">
    <property type="entry name" value="HCBP_related"/>
    <property type="match status" value="1"/>
</dbReference>
<dbReference type="InterPro" id="IPR018511">
    <property type="entry name" value="Hemolysin-typ_Ca-bd_CS"/>
</dbReference>
<protein>
    <submittedName>
        <fullName evidence="3">Calcium-binding protein</fullName>
    </submittedName>
</protein>
<dbReference type="Proteomes" id="UP001221208">
    <property type="component" value="Unassembled WGS sequence"/>
</dbReference>
<dbReference type="RefSeq" id="WP_273670542.1">
    <property type="nucleotide sequence ID" value="NZ_JAQQXR010000003.1"/>
</dbReference>
<evidence type="ECO:0000313" key="4">
    <source>
        <dbReference type="Proteomes" id="UP001221208"/>
    </source>
</evidence>
<comment type="caution">
    <text evidence="3">The sequence shown here is derived from an EMBL/GenBank/DDBJ whole genome shotgun (WGS) entry which is preliminary data.</text>
</comment>
<dbReference type="PANTHER" id="PTHR39431">
    <property type="entry name" value="FRPA/C-RELATED PROTEIN"/>
    <property type="match status" value="1"/>
</dbReference>
<dbReference type="PROSITE" id="PS00330">
    <property type="entry name" value="HEMOLYSIN_CALCIUM"/>
    <property type="match status" value="1"/>
</dbReference>
<dbReference type="Gene3D" id="2.60.40.2700">
    <property type="match status" value="5"/>
</dbReference>